<feature type="repeat" description="ANK" evidence="2">
    <location>
        <begin position="758"/>
        <end position="790"/>
    </location>
</feature>
<dbReference type="Gene3D" id="1.25.40.20">
    <property type="entry name" value="Ankyrin repeat-containing domain"/>
    <property type="match status" value="4"/>
</dbReference>
<feature type="repeat" description="ANK" evidence="2">
    <location>
        <begin position="890"/>
        <end position="922"/>
    </location>
</feature>
<dbReference type="SUPFAM" id="SSF52540">
    <property type="entry name" value="P-loop containing nucleoside triphosphate hydrolases"/>
    <property type="match status" value="1"/>
</dbReference>
<sequence>MPSPEPPRQVTAENKGSGTQPLHQGDGDLGVLKGDNGVQNLIRTQKVYNIYGPSSQMAELIHQGDDTSDLPSRVAIIEWLKPESKLDFRAHHQILADQMVTGTGTWALEGDGFKQWVNIENPSKFFWIYGILGSGKSMLSSLIIDSLQKATEGVENTACIYVYFQDGQDQPSGSRQEQRPTYANIFMNLLIQLLQCRKSEEVAKELQDKYEHWLDLRILPTPDDYINLFNLEIATFQKVYLVVEGLDNCQNSVKENTRDKIQDALSSVPDNVKVLVTSRGGFLDTWGLQEVQKFELQPKRDDVEKYIRSRIREDRVLQREIAKEPDPDFEATVVNKVADATGGIFLLAKLHMDSLGEQGTLGGIKSALETLPDTVHSAFETSIMKIKIDRKSATKKYQFSLAQHVLTWVVLAGEPLNSTQICHSFAITRSTNTLNKDFLPAEADLVSVCAGLVTMDSKTKVLSLVHESVLNYLWSHSIVQKGFDMDVAKLCLRYLLFDESELETERPLLSYAARYWFNHFSLEEKYVDVEAEDLVMAFLKDDEKVRTVFQIIADGRTALHWAAKEGRGDLVELLAKKSADTNIQDRKGDTPLHLALMSSTKDCTDVVHQLVKAAENQADIDTEDEGWTSLREAMDRERHDIVDILLKKGVDINRPSSVDGWIPLRMAAQNGDVKMVRRLLSMGARVDARDDQTGYSPLRWAIYHNRQAVVQLLLDHGADADDKAKDGSTALMGAVTSEKTIVWMLLEHGAKPDAQNDRGQTALHYAVKNKLSSVIWILVMSNVPVALRDKRGNSCLDLAVQGKDLSVVWLLCENGARADDANADGMTALHLASFLGHLEIVRYFLDRKVDAKVKDGMGDTALHRAVKKKHKDLAGLLTSRGGVAEIQDKDGLTALSIAMQSEDPAMIQVLLDNGASGDVQNKDGLTVLHQALGQKYVEGIRFLLTKSTNPDVKDKEGYAALHRAVLLDNEDIVTALVEGGADINIQDEYDRTPLILAAQTGKVNLVSVLLGAGADVNARSNNGWTAIVFAGRQNVIEGLLRSAGGTV</sequence>
<dbReference type="PANTHER" id="PTHR24133:SF40">
    <property type="entry name" value="ANKYRIN REPEAT DOMAIN 44"/>
    <property type="match status" value="1"/>
</dbReference>
<feature type="region of interest" description="Disordered" evidence="3">
    <location>
        <begin position="1"/>
        <end position="25"/>
    </location>
</feature>
<reference evidence="5" key="1">
    <citation type="submission" date="2020-03" db="EMBL/GenBank/DDBJ databases">
        <title>Draft Genome Sequence of Cylindrodendrum hubeiense.</title>
        <authorList>
            <person name="Buettner E."/>
            <person name="Kellner H."/>
        </authorList>
    </citation>
    <scope>NUCLEOTIDE SEQUENCE</scope>
    <source>
        <strain evidence="5">IHI 201604</strain>
    </source>
</reference>
<dbReference type="PROSITE" id="PS50297">
    <property type="entry name" value="ANK_REP_REGION"/>
    <property type="match status" value="8"/>
</dbReference>
<feature type="repeat" description="ANK" evidence="2">
    <location>
        <begin position="554"/>
        <end position="586"/>
    </location>
</feature>
<dbReference type="InterPro" id="IPR027417">
    <property type="entry name" value="P-loop_NTPase"/>
</dbReference>
<gene>
    <name evidence="5" type="ORF">G7Z17_g118</name>
</gene>
<comment type="caution">
    <text evidence="5">The sequence shown here is derived from an EMBL/GenBank/DDBJ whole genome shotgun (WGS) entry which is preliminary data.</text>
</comment>
<dbReference type="SUPFAM" id="SSF48403">
    <property type="entry name" value="Ankyrin repeat"/>
    <property type="match status" value="2"/>
</dbReference>
<dbReference type="InterPro" id="IPR052391">
    <property type="entry name" value="E3_Ligase-Neurotoxin"/>
</dbReference>
<feature type="repeat" description="ANK" evidence="2">
    <location>
        <begin position="824"/>
        <end position="856"/>
    </location>
</feature>
<feature type="repeat" description="ANK" evidence="2">
    <location>
        <begin position="625"/>
        <end position="657"/>
    </location>
</feature>
<feature type="repeat" description="ANK" evidence="2">
    <location>
        <begin position="693"/>
        <end position="725"/>
    </location>
</feature>
<dbReference type="SMART" id="SM00248">
    <property type="entry name" value="ANK"/>
    <property type="match status" value="14"/>
</dbReference>
<proteinExistence type="predicted"/>
<dbReference type="Gene3D" id="3.40.50.300">
    <property type="entry name" value="P-loop containing nucleotide triphosphate hydrolases"/>
    <property type="match status" value="1"/>
</dbReference>
<protein>
    <recommendedName>
        <fullName evidence="4">Nephrocystin 3-like N-terminal domain-containing protein</fullName>
    </recommendedName>
</protein>
<name>A0A9P5HQN7_9HYPO</name>
<dbReference type="InterPro" id="IPR036770">
    <property type="entry name" value="Ankyrin_rpt-contain_sf"/>
</dbReference>
<feature type="repeat" description="ANK" evidence="2">
    <location>
        <begin position="587"/>
        <end position="622"/>
    </location>
</feature>
<dbReference type="Pfam" id="PF24883">
    <property type="entry name" value="NPHP3_N"/>
    <property type="match status" value="1"/>
</dbReference>
<feature type="compositionally biased region" description="Polar residues" evidence="3">
    <location>
        <begin position="11"/>
        <end position="22"/>
    </location>
</feature>
<dbReference type="PROSITE" id="PS50088">
    <property type="entry name" value="ANK_REPEAT"/>
    <property type="match status" value="12"/>
</dbReference>
<feature type="repeat" description="ANK" evidence="2">
    <location>
        <begin position="923"/>
        <end position="955"/>
    </location>
</feature>
<dbReference type="Pfam" id="PF00023">
    <property type="entry name" value="Ank"/>
    <property type="match status" value="1"/>
</dbReference>
<keyword evidence="1" id="KW-0677">Repeat</keyword>
<organism evidence="5 6">
    <name type="scientific">Cylindrodendrum hubeiense</name>
    <dbReference type="NCBI Taxonomy" id="595255"/>
    <lineage>
        <taxon>Eukaryota</taxon>
        <taxon>Fungi</taxon>
        <taxon>Dikarya</taxon>
        <taxon>Ascomycota</taxon>
        <taxon>Pezizomycotina</taxon>
        <taxon>Sordariomycetes</taxon>
        <taxon>Hypocreomycetidae</taxon>
        <taxon>Hypocreales</taxon>
        <taxon>Nectriaceae</taxon>
        <taxon>Cylindrodendrum</taxon>
    </lineage>
</organism>
<accession>A0A9P5HQN7</accession>
<evidence type="ECO:0000259" key="4">
    <source>
        <dbReference type="Pfam" id="PF24883"/>
    </source>
</evidence>
<feature type="repeat" description="ANK" evidence="2">
    <location>
        <begin position="857"/>
        <end position="889"/>
    </location>
</feature>
<feature type="repeat" description="ANK" evidence="2">
    <location>
        <begin position="989"/>
        <end position="1021"/>
    </location>
</feature>
<evidence type="ECO:0000256" key="1">
    <source>
        <dbReference type="ARBA" id="ARBA00022737"/>
    </source>
</evidence>
<evidence type="ECO:0000313" key="6">
    <source>
        <dbReference type="Proteomes" id="UP000722485"/>
    </source>
</evidence>
<keyword evidence="2" id="KW-0040">ANK repeat</keyword>
<dbReference type="Pfam" id="PF13637">
    <property type="entry name" value="Ank_4"/>
    <property type="match status" value="1"/>
</dbReference>
<dbReference type="InterPro" id="IPR002110">
    <property type="entry name" value="Ankyrin_rpt"/>
</dbReference>
<evidence type="ECO:0000313" key="5">
    <source>
        <dbReference type="EMBL" id="KAF7558280.1"/>
    </source>
</evidence>
<dbReference type="AlphaFoldDB" id="A0A9P5HQN7"/>
<evidence type="ECO:0000256" key="2">
    <source>
        <dbReference type="PROSITE-ProRule" id="PRU00023"/>
    </source>
</evidence>
<dbReference type="EMBL" id="JAANBB010000001">
    <property type="protein sequence ID" value="KAF7558280.1"/>
    <property type="molecule type" value="Genomic_DNA"/>
</dbReference>
<dbReference type="PRINTS" id="PR01415">
    <property type="entry name" value="ANKYRIN"/>
</dbReference>
<dbReference type="Proteomes" id="UP000722485">
    <property type="component" value="Unassembled WGS sequence"/>
</dbReference>
<feature type="repeat" description="ANK" evidence="2">
    <location>
        <begin position="956"/>
        <end position="988"/>
    </location>
</feature>
<evidence type="ECO:0000256" key="3">
    <source>
        <dbReference type="SAM" id="MobiDB-lite"/>
    </source>
</evidence>
<dbReference type="PANTHER" id="PTHR24133">
    <property type="entry name" value="ANKYRIN DOMAIN-CONTAINING"/>
    <property type="match status" value="1"/>
</dbReference>
<dbReference type="InterPro" id="IPR056884">
    <property type="entry name" value="NPHP3-like_N"/>
</dbReference>
<keyword evidence="6" id="KW-1185">Reference proteome</keyword>
<dbReference type="Pfam" id="PF12796">
    <property type="entry name" value="Ank_2"/>
    <property type="match status" value="4"/>
</dbReference>
<feature type="domain" description="Nephrocystin 3-like N-terminal" evidence="4">
    <location>
        <begin position="102"/>
        <end position="279"/>
    </location>
</feature>
<feature type="repeat" description="ANK" evidence="2">
    <location>
        <begin position="659"/>
        <end position="691"/>
    </location>
</feature>
<dbReference type="OrthoDB" id="195446at2759"/>